<name>A0A150NBK4_GEOSE</name>
<reference evidence="2 3" key="1">
    <citation type="submission" date="2016-01" db="EMBL/GenBank/DDBJ databases">
        <title>Draft Genome Sequences of Seven Thermophilic Sporeformers Isolated from Foods.</title>
        <authorList>
            <person name="Berendsen E.M."/>
            <person name="Wells-Bennik M.H."/>
            <person name="Krawcyk A.O."/>
            <person name="De Jong A."/>
            <person name="Holsappel S."/>
            <person name="Eijlander R.T."/>
            <person name="Kuipers O.P."/>
        </authorList>
    </citation>
    <scope>NUCLEOTIDE SEQUENCE [LARGE SCALE GENOMIC DNA]</scope>
    <source>
        <strain evidence="2 3">B4114</strain>
    </source>
</reference>
<dbReference type="AlphaFoldDB" id="A0A150NBK4"/>
<protein>
    <submittedName>
        <fullName evidence="2">Uncharacterized protein</fullName>
    </submittedName>
</protein>
<dbReference type="EMBL" id="LUCS01000009">
    <property type="protein sequence ID" value="KAF6512335.1"/>
    <property type="molecule type" value="Genomic_DNA"/>
</dbReference>
<accession>A0A150NBK4</accession>
<dbReference type="Proteomes" id="UP000773850">
    <property type="component" value="Unassembled WGS sequence"/>
</dbReference>
<dbReference type="EMBL" id="LQYY01000063">
    <property type="protein sequence ID" value="KYD34059.1"/>
    <property type="molecule type" value="Genomic_DNA"/>
</dbReference>
<dbReference type="PATRIC" id="fig|1422.17.peg.3110"/>
<evidence type="ECO:0000313" key="4">
    <source>
        <dbReference type="Proteomes" id="UP000773850"/>
    </source>
</evidence>
<organism evidence="2 3">
    <name type="scientific">Geobacillus stearothermophilus</name>
    <name type="common">Bacillus stearothermophilus</name>
    <dbReference type="NCBI Taxonomy" id="1422"/>
    <lineage>
        <taxon>Bacteria</taxon>
        <taxon>Bacillati</taxon>
        <taxon>Bacillota</taxon>
        <taxon>Bacilli</taxon>
        <taxon>Bacillales</taxon>
        <taxon>Anoxybacillaceae</taxon>
        <taxon>Geobacillus</taxon>
    </lineage>
</organism>
<evidence type="ECO:0000313" key="3">
    <source>
        <dbReference type="Proteomes" id="UP000075517"/>
    </source>
</evidence>
<proteinExistence type="predicted"/>
<evidence type="ECO:0000313" key="1">
    <source>
        <dbReference type="EMBL" id="KAF6512335.1"/>
    </source>
</evidence>
<keyword evidence="4" id="KW-1185">Reference proteome</keyword>
<gene>
    <name evidence="2" type="ORF">B4114_1162</name>
    <name evidence="1" type="ORF">GS8_634</name>
</gene>
<sequence length="37" mass="4287">MKIATLGSMMFTETIRGRRFALHPGMKMTPFSWKRNG</sequence>
<reference evidence="1 4" key="2">
    <citation type="submission" date="2016-03" db="EMBL/GenBank/DDBJ databases">
        <title>Spore heat resistance.</title>
        <authorList>
            <person name="Boekhorst J."/>
            <person name="Berendsen E.M."/>
            <person name="Wells-Bennik M.H."/>
            <person name="Kuipers O.P."/>
        </authorList>
    </citation>
    <scope>NUCLEOTIDE SEQUENCE [LARGE SCALE GENOMIC DNA]</scope>
    <source>
        <strain evidence="1 4">GS8</strain>
    </source>
</reference>
<evidence type="ECO:0000313" key="2">
    <source>
        <dbReference type="EMBL" id="KYD34059.1"/>
    </source>
</evidence>
<dbReference type="Proteomes" id="UP000075517">
    <property type="component" value="Unassembled WGS sequence"/>
</dbReference>
<comment type="caution">
    <text evidence="2">The sequence shown here is derived from an EMBL/GenBank/DDBJ whole genome shotgun (WGS) entry which is preliminary data.</text>
</comment>